<evidence type="ECO:0000313" key="1">
    <source>
        <dbReference type="EMBL" id="CAB4136315.1"/>
    </source>
</evidence>
<name>A0A6J5MU62_9CAUD</name>
<reference evidence="2" key="1">
    <citation type="submission" date="2020-04" db="EMBL/GenBank/DDBJ databases">
        <authorList>
            <person name="Chiriac C."/>
            <person name="Salcher M."/>
            <person name="Ghai R."/>
            <person name="Kavagutti S V."/>
        </authorList>
    </citation>
    <scope>NUCLEOTIDE SEQUENCE</scope>
</reference>
<dbReference type="EMBL" id="LR796538">
    <property type="protein sequence ID" value="CAB4150434.1"/>
    <property type="molecule type" value="Genomic_DNA"/>
</dbReference>
<organism evidence="2">
    <name type="scientific">uncultured Caudovirales phage</name>
    <dbReference type="NCBI Taxonomy" id="2100421"/>
    <lineage>
        <taxon>Viruses</taxon>
        <taxon>Duplodnaviria</taxon>
        <taxon>Heunggongvirae</taxon>
        <taxon>Uroviricota</taxon>
        <taxon>Caudoviricetes</taxon>
        <taxon>Peduoviridae</taxon>
        <taxon>Maltschvirus</taxon>
        <taxon>Maltschvirus maltsch</taxon>
    </lineage>
</organism>
<accession>A0A6J5MU62</accession>
<evidence type="ECO:0000313" key="2">
    <source>
        <dbReference type="EMBL" id="CAB4150434.1"/>
    </source>
</evidence>
<sequence length="59" mass="6947">MKVDYIKDYAMPCMMAERSVKNVYELMLKNDPDAALKECNKAITEIYNLIEAINWMKNK</sequence>
<proteinExistence type="predicted"/>
<gene>
    <name evidence="1" type="ORF">UFOVP294_47</name>
    <name evidence="2" type="ORF">UFOVP566_38</name>
</gene>
<dbReference type="EMBL" id="LR796311">
    <property type="protein sequence ID" value="CAB4136315.1"/>
    <property type="molecule type" value="Genomic_DNA"/>
</dbReference>
<protein>
    <submittedName>
        <fullName evidence="2">Uncharacterized protein</fullName>
    </submittedName>
</protein>